<keyword evidence="1" id="KW-0540">Nuclease</keyword>
<feature type="domain" description="TNase-like" evidence="5">
    <location>
        <begin position="61"/>
        <end position="214"/>
    </location>
</feature>
<keyword evidence="2" id="KW-0255">Endonuclease</keyword>
<evidence type="ECO:0000256" key="2">
    <source>
        <dbReference type="ARBA" id="ARBA00022759"/>
    </source>
</evidence>
<dbReference type="PANTHER" id="PTHR12302">
    <property type="entry name" value="EBNA2 BINDING PROTEIN P100"/>
    <property type="match status" value="1"/>
</dbReference>
<accession>A0ABQ5TNT5</accession>
<keyword evidence="7" id="KW-1185">Reference proteome</keyword>
<reference evidence="6 7" key="1">
    <citation type="submission" date="2023-02" db="EMBL/GenBank/DDBJ databases">
        <title>Oceanobacillus kimchii IFOP_LL358 isolated form Alexandrium catenella lab strain.</title>
        <authorList>
            <person name="Gajardo G."/>
            <person name="Ueki S."/>
            <person name="Maruyama F."/>
        </authorList>
    </citation>
    <scope>NUCLEOTIDE SEQUENCE [LARGE SCALE GENOMIC DNA]</scope>
    <source>
        <strain evidence="6 7">IFOP_LL358</strain>
    </source>
</reference>
<dbReference type="EMBL" id="BSKO01000002">
    <property type="protein sequence ID" value="GLO68468.1"/>
    <property type="molecule type" value="Genomic_DNA"/>
</dbReference>
<name>A0ABQ5TNT5_9BACI</name>
<organism evidence="6 7">
    <name type="scientific">Oceanobacillus kimchii</name>
    <dbReference type="NCBI Taxonomy" id="746691"/>
    <lineage>
        <taxon>Bacteria</taxon>
        <taxon>Bacillati</taxon>
        <taxon>Bacillota</taxon>
        <taxon>Bacilli</taxon>
        <taxon>Bacillales</taxon>
        <taxon>Bacillaceae</taxon>
        <taxon>Oceanobacillus</taxon>
    </lineage>
</organism>
<feature type="signal peptide" evidence="4">
    <location>
        <begin position="1"/>
        <end position="22"/>
    </location>
</feature>
<evidence type="ECO:0000256" key="3">
    <source>
        <dbReference type="ARBA" id="ARBA00022801"/>
    </source>
</evidence>
<evidence type="ECO:0000313" key="6">
    <source>
        <dbReference type="EMBL" id="GLO68468.1"/>
    </source>
</evidence>
<keyword evidence="4" id="KW-0732">Signal</keyword>
<gene>
    <name evidence="6" type="ORF">MACH08_42520</name>
</gene>
<sequence length="235" mass="26243">MRKQHKFILVFCLQIIILAACSSTPNSLGIVDDTEKEWEKSLSSLLPQDPVPNEIKLEDGDYVVANIATVRDGDTLTISNIDTSFIKNVTTQKAIEDEINSSDNATLGVRLISIDTPEITNGKNELFGTEAKEAVERLVYNGEVYLEIDPKALFDNYDRLIAHAYTTEGISIQKTLLSNGLARTAYLYDDYKYINEYQLAEEQAKTKKQNIYSIDGYVKEEESGGFDMSVSPGGY</sequence>
<dbReference type="InterPro" id="IPR016071">
    <property type="entry name" value="Staphylococal_nuclease_OB-fold"/>
</dbReference>
<dbReference type="PROSITE" id="PS50830">
    <property type="entry name" value="TNASE_3"/>
    <property type="match status" value="1"/>
</dbReference>
<dbReference type="RefSeq" id="WP_317958687.1">
    <property type="nucleotide sequence ID" value="NZ_BSKO01000002.1"/>
</dbReference>
<dbReference type="SUPFAM" id="SSF50199">
    <property type="entry name" value="Staphylococcal nuclease"/>
    <property type="match status" value="1"/>
</dbReference>
<proteinExistence type="predicted"/>
<keyword evidence="3" id="KW-0378">Hydrolase</keyword>
<dbReference type="Proteomes" id="UP001275436">
    <property type="component" value="Unassembled WGS sequence"/>
</dbReference>
<evidence type="ECO:0000259" key="5">
    <source>
        <dbReference type="PROSITE" id="PS50830"/>
    </source>
</evidence>
<dbReference type="InterPro" id="IPR035437">
    <property type="entry name" value="SNase_OB-fold_sf"/>
</dbReference>
<evidence type="ECO:0000313" key="7">
    <source>
        <dbReference type="Proteomes" id="UP001275436"/>
    </source>
</evidence>
<feature type="chain" id="PRO_5046809356" description="TNase-like domain-containing protein" evidence="4">
    <location>
        <begin position="23"/>
        <end position="235"/>
    </location>
</feature>
<dbReference type="Gene3D" id="2.40.50.90">
    <property type="match status" value="1"/>
</dbReference>
<dbReference type="SMART" id="SM00318">
    <property type="entry name" value="SNc"/>
    <property type="match status" value="1"/>
</dbReference>
<evidence type="ECO:0000256" key="4">
    <source>
        <dbReference type="SAM" id="SignalP"/>
    </source>
</evidence>
<evidence type="ECO:0000256" key="1">
    <source>
        <dbReference type="ARBA" id="ARBA00022722"/>
    </source>
</evidence>
<comment type="caution">
    <text evidence="6">The sequence shown here is derived from an EMBL/GenBank/DDBJ whole genome shotgun (WGS) entry which is preliminary data.</text>
</comment>
<dbReference type="PROSITE" id="PS51257">
    <property type="entry name" value="PROKAR_LIPOPROTEIN"/>
    <property type="match status" value="1"/>
</dbReference>
<protein>
    <recommendedName>
        <fullName evidence="5">TNase-like domain-containing protein</fullName>
    </recommendedName>
</protein>
<dbReference type="Pfam" id="PF00565">
    <property type="entry name" value="SNase"/>
    <property type="match status" value="1"/>
</dbReference>
<dbReference type="PANTHER" id="PTHR12302:SF3">
    <property type="entry name" value="SERINE_THREONINE-PROTEIN KINASE 31"/>
    <property type="match status" value="1"/>
</dbReference>